<accession>A0ACC2TV63</accession>
<sequence>MMNQKVQNGPGALRPEETKQLSYQIMGSWFYNFIPYLVLDVFHFTTVTTENPGLTAPVPEEVPETWPAFYHPPRAPFGLLHFSDYNLKPEYKEFTLDIILRFNCLDHQRTLMLCLAPGDNIQEDTAENLYNKRFEV</sequence>
<dbReference type="Proteomes" id="UP001165960">
    <property type="component" value="Unassembled WGS sequence"/>
</dbReference>
<comment type="caution">
    <text evidence="1">The sequence shown here is derived from an EMBL/GenBank/DDBJ whole genome shotgun (WGS) entry which is preliminary data.</text>
</comment>
<evidence type="ECO:0000313" key="1">
    <source>
        <dbReference type="EMBL" id="KAJ9078366.1"/>
    </source>
</evidence>
<protein>
    <submittedName>
        <fullName evidence="1">Uncharacterized protein</fullName>
    </submittedName>
</protein>
<name>A0ACC2TV63_9FUNG</name>
<dbReference type="EMBL" id="QTSX02002151">
    <property type="protein sequence ID" value="KAJ9078366.1"/>
    <property type="molecule type" value="Genomic_DNA"/>
</dbReference>
<proteinExistence type="predicted"/>
<keyword evidence="2" id="KW-1185">Reference proteome</keyword>
<evidence type="ECO:0000313" key="2">
    <source>
        <dbReference type="Proteomes" id="UP001165960"/>
    </source>
</evidence>
<reference evidence="1" key="1">
    <citation type="submission" date="2022-04" db="EMBL/GenBank/DDBJ databases">
        <title>Genome of the entomopathogenic fungus Entomophthora muscae.</title>
        <authorList>
            <person name="Elya C."/>
            <person name="Lovett B.R."/>
            <person name="Lee E."/>
            <person name="Macias A.M."/>
            <person name="Hajek A.E."/>
            <person name="De Bivort B.L."/>
            <person name="Kasson M.T."/>
            <person name="De Fine Licht H.H."/>
            <person name="Stajich J.E."/>
        </authorList>
    </citation>
    <scope>NUCLEOTIDE SEQUENCE</scope>
    <source>
        <strain evidence="1">Berkeley</strain>
    </source>
</reference>
<organism evidence="1 2">
    <name type="scientific">Entomophthora muscae</name>
    <dbReference type="NCBI Taxonomy" id="34485"/>
    <lineage>
        <taxon>Eukaryota</taxon>
        <taxon>Fungi</taxon>
        <taxon>Fungi incertae sedis</taxon>
        <taxon>Zoopagomycota</taxon>
        <taxon>Entomophthoromycotina</taxon>
        <taxon>Entomophthoromycetes</taxon>
        <taxon>Entomophthorales</taxon>
        <taxon>Entomophthoraceae</taxon>
        <taxon>Entomophthora</taxon>
    </lineage>
</organism>
<gene>
    <name evidence="1" type="ORF">DSO57_1007401</name>
</gene>